<dbReference type="EMBL" id="HE797003">
    <property type="protein sequence ID" value="CCM00772.1"/>
    <property type="molecule type" value="Genomic_DNA"/>
</dbReference>
<dbReference type="PANTHER" id="PTHR44845">
    <property type="entry name" value="CARRIER DOMAIN-CONTAINING PROTEIN"/>
    <property type="match status" value="1"/>
</dbReference>
<protein>
    <recommendedName>
        <fullName evidence="3">Thioester reductase (TE) domain-containing protein</fullName>
    </recommendedName>
</protein>
<dbReference type="Gene3D" id="3.40.50.720">
    <property type="entry name" value="NAD(P)-binding Rossmann-like Domain"/>
    <property type="match status" value="1"/>
</dbReference>
<dbReference type="HOGENOM" id="CLU_002220_4_1_1"/>
<proteinExistence type="predicted"/>
<dbReference type="Proteomes" id="UP000006352">
    <property type="component" value="Unassembled WGS sequence"/>
</dbReference>
<gene>
    <name evidence="4" type="ORF">FIBRA_02813</name>
</gene>
<reference evidence="4 5" key="1">
    <citation type="journal article" date="2012" name="Appl. Environ. Microbiol.">
        <title>Short-read sequencing for genomic analysis of the brown rot fungus Fibroporia radiculosa.</title>
        <authorList>
            <person name="Tang J.D."/>
            <person name="Perkins A.D."/>
            <person name="Sonstegard T.S."/>
            <person name="Schroeder S.G."/>
            <person name="Burgess S.C."/>
            <person name="Diehl S.V."/>
        </authorList>
    </citation>
    <scope>NUCLEOTIDE SEQUENCE [LARGE SCALE GENOMIC DNA]</scope>
    <source>
        <strain evidence="4 5">TFFH 294</strain>
    </source>
</reference>
<organism evidence="4 5">
    <name type="scientific">Fibroporia radiculosa</name>
    <dbReference type="NCBI Taxonomy" id="599839"/>
    <lineage>
        <taxon>Eukaryota</taxon>
        <taxon>Fungi</taxon>
        <taxon>Dikarya</taxon>
        <taxon>Basidiomycota</taxon>
        <taxon>Agaricomycotina</taxon>
        <taxon>Agaricomycetes</taxon>
        <taxon>Polyporales</taxon>
        <taxon>Fibroporiaceae</taxon>
        <taxon>Fibroporia</taxon>
    </lineage>
</organism>
<evidence type="ECO:0000256" key="1">
    <source>
        <dbReference type="ARBA" id="ARBA00022450"/>
    </source>
</evidence>
<keyword evidence="5" id="KW-1185">Reference proteome</keyword>
<feature type="domain" description="Thioester reductase (TE)" evidence="3">
    <location>
        <begin position="38"/>
        <end position="276"/>
    </location>
</feature>
<dbReference type="Pfam" id="PF07993">
    <property type="entry name" value="NAD_binding_4"/>
    <property type="match status" value="1"/>
</dbReference>
<evidence type="ECO:0000313" key="5">
    <source>
        <dbReference type="Proteomes" id="UP000006352"/>
    </source>
</evidence>
<dbReference type="InterPro" id="IPR013120">
    <property type="entry name" value="FAR_NAD-bd"/>
</dbReference>
<dbReference type="GeneID" id="24095683"/>
<evidence type="ECO:0000313" key="4">
    <source>
        <dbReference type="EMBL" id="CCM00772.1"/>
    </source>
</evidence>
<dbReference type="OrthoDB" id="2499931at2759"/>
<dbReference type="SUPFAM" id="SSF51735">
    <property type="entry name" value="NAD(P)-binding Rossmann-fold domains"/>
    <property type="match status" value="1"/>
</dbReference>
<dbReference type="RefSeq" id="XP_012180055.1">
    <property type="nucleotide sequence ID" value="XM_012324665.1"/>
</dbReference>
<sequence length="418" mass="45242">MAPESISDMHAMVAKYSVNLPVRPQTSVGRHMGDVVLVTGTTGSLGCYLLEALAAEPEVVRVYALNRASRDGVSLRARQRAALDERGVDASILGQEKVVLLEGDLTKPEWGLAPNVYEELHKTVTHIIHNAWRVNLLAHLPKFEANVKGLRSLIDFALTSPQPSPAHLLFVSSISVLFDAPLDGKVYEGAVPPAYAASAGYGASKWVAEEILYAAARTTPLAPLVARVGVICGGPSGSWSTDDWVPALAQSARPLGCFPDDPKAVDWIPFDIAARALVELRGVSNAAHTAHVVHTRPVPWSTLAAAAASVFATPLVPSTRWLAVLEAHARRTAPAPRLMAAHLLPFFERQIRRAERSALAFGLRDMDTARAREGSPTLADPALRQVGAEDVRRWIVYWEKVGLWDNVEQGEQTLSARL</sequence>
<evidence type="ECO:0000259" key="3">
    <source>
        <dbReference type="Pfam" id="PF07993"/>
    </source>
</evidence>
<dbReference type="InParanoid" id="J4HVJ0"/>
<name>J4HVJ0_9APHY</name>
<dbReference type="STRING" id="599839.J4HVJ0"/>
<dbReference type="InterPro" id="IPR036291">
    <property type="entry name" value="NAD(P)-bd_dom_sf"/>
</dbReference>
<accession>J4HVJ0</accession>
<keyword evidence="2" id="KW-0597">Phosphoprotein</keyword>
<keyword evidence="1" id="KW-0596">Phosphopantetheine</keyword>
<dbReference type="AlphaFoldDB" id="J4HVJ0"/>
<evidence type="ECO:0000256" key="2">
    <source>
        <dbReference type="ARBA" id="ARBA00022553"/>
    </source>
</evidence>
<dbReference type="PANTHER" id="PTHR44845:SF1">
    <property type="entry name" value="L-2-AMINOADIPATE REDUCTASE"/>
    <property type="match status" value="1"/>
</dbReference>